<dbReference type="AlphaFoldDB" id="A0A4Z2HST6"/>
<gene>
    <name evidence="1" type="ORF">EYF80_021871</name>
</gene>
<sequence length="107" mass="12813">MDSMYVQRCRKRAEGIIGDSLHPAHSLLRHQRCTYNRRHSRADSIVPHRTRFFNSFFPATLLASCRFHWYLERIFRQSSLEQRLSEYSCSNWNGTERNGDQTRFKTS</sequence>
<evidence type="ECO:0000313" key="2">
    <source>
        <dbReference type="Proteomes" id="UP000314294"/>
    </source>
</evidence>
<accession>A0A4Z2HST6</accession>
<dbReference type="OrthoDB" id="10037236at2759"/>
<evidence type="ECO:0000313" key="1">
    <source>
        <dbReference type="EMBL" id="TNN67902.1"/>
    </source>
</evidence>
<organism evidence="1 2">
    <name type="scientific">Liparis tanakae</name>
    <name type="common">Tanaka's snailfish</name>
    <dbReference type="NCBI Taxonomy" id="230148"/>
    <lineage>
        <taxon>Eukaryota</taxon>
        <taxon>Metazoa</taxon>
        <taxon>Chordata</taxon>
        <taxon>Craniata</taxon>
        <taxon>Vertebrata</taxon>
        <taxon>Euteleostomi</taxon>
        <taxon>Actinopterygii</taxon>
        <taxon>Neopterygii</taxon>
        <taxon>Teleostei</taxon>
        <taxon>Neoteleostei</taxon>
        <taxon>Acanthomorphata</taxon>
        <taxon>Eupercaria</taxon>
        <taxon>Perciformes</taxon>
        <taxon>Cottioidei</taxon>
        <taxon>Cottales</taxon>
        <taxon>Liparidae</taxon>
        <taxon>Liparis</taxon>
    </lineage>
</organism>
<name>A0A4Z2HST6_9TELE</name>
<protein>
    <submittedName>
        <fullName evidence="1">Uncharacterized protein</fullName>
    </submittedName>
</protein>
<reference evidence="1 2" key="1">
    <citation type="submission" date="2019-03" db="EMBL/GenBank/DDBJ databases">
        <title>First draft genome of Liparis tanakae, snailfish: a comprehensive survey of snailfish specific genes.</title>
        <authorList>
            <person name="Kim W."/>
            <person name="Song I."/>
            <person name="Jeong J.-H."/>
            <person name="Kim D."/>
            <person name="Kim S."/>
            <person name="Ryu S."/>
            <person name="Song J.Y."/>
            <person name="Lee S.K."/>
        </authorList>
    </citation>
    <scope>NUCLEOTIDE SEQUENCE [LARGE SCALE GENOMIC DNA]</scope>
    <source>
        <tissue evidence="1">Muscle</tissue>
    </source>
</reference>
<proteinExistence type="predicted"/>
<comment type="caution">
    <text evidence="1">The sequence shown here is derived from an EMBL/GenBank/DDBJ whole genome shotgun (WGS) entry which is preliminary data.</text>
</comment>
<dbReference type="Proteomes" id="UP000314294">
    <property type="component" value="Unassembled WGS sequence"/>
</dbReference>
<keyword evidence="2" id="KW-1185">Reference proteome</keyword>
<dbReference type="EMBL" id="SRLO01000197">
    <property type="protein sequence ID" value="TNN67902.1"/>
    <property type="molecule type" value="Genomic_DNA"/>
</dbReference>